<organism evidence="2 3">
    <name type="scientific">Aspergillus leporis</name>
    <dbReference type="NCBI Taxonomy" id="41062"/>
    <lineage>
        <taxon>Eukaryota</taxon>
        <taxon>Fungi</taxon>
        <taxon>Dikarya</taxon>
        <taxon>Ascomycota</taxon>
        <taxon>Pezizomycotina</taxon>
        <taxon>Eurotiomycetes</taxon>
        <taxon>Eurotiomycetidae</taxon>
        <taxon>Eurotiales</taxon>
        <taxon>Aspergillaceae</taxon>
        <taxon>Aspergillus</taxon>
        <taxon>Aspergillus subgen. Circumdati</taxon>
    </lineage>
</organism>
<dbReference type="OrthoDB" id="5130616at2759"/>
<dbReference type="PROSITE" id="PS50181">
    <property type="entry name" value="FBOX"/>
    <property type="match status" value="1"/>
</dbReference>
<dbReference type="InterPro" id="IPR056867">
    <property type="entry name" value="LRR_15"/>
</dbReference>
<name>A0A5N5X7E3_9EURO</name>
<dbReference type="Gene3D" id="1.20.1280.50">
    <property type="match status" value="1"/>
</dbReference>
<evidence type="ECO:0000313" key="2">
    <source>
        <dbReference type="EMBL" id="KAB8076596.1"/>
    </source>
</evidence>
<gene>
    <name evidence="2" type="ORF">BDV29DRAFT_154615</name>
</gene>
<dbReference type="InterPro" id="IPR022384">
    <property type="entry name" value="FormiminoTrfase_cat_dom_sf"/>
</dbReference>
<dbReference type="Proteomes" id="UP000326565">
    <property type="component" value="Unassembled WGS sequence"/>
</dbReference>
<dbReference type="CDD" id="cd09917">
    <property type="entry name" value="F-box_SF"/>
    <property type="match status" value="1"/>
</dbReference>
<dbReference type="InterPro" id="IPR036047">
    <property type="entry name" value="F-box-like_dom_sf"/>
</dbReference>
<reference evidence="2 3" key="1">
    <citation type="submission" date="2019-04" db="EMBL/GenBank/DDBJ databases">
        <title>Friends and foes A comparative genomics study of 23 Aspergillus species from section Flavi.</title>
        <authorList>
            <consortium name="DOE Joint Genome Institute"/>
            <person name="Kjaerbolling I."/>
            <person name="Vesth T."/>
            <person name="Frisvad J.C."/>
            <person name="Nybo J.L."/>
            <person name="Theobald S."/>
            <person name="Kildgaard S."/>
            <person name="Isbrandt T."/>
            <person name="Kuo A."/>
            <person name="Sato A."/>
            <person name="Lyhne E.K."/>
            <person name="Kogle M.E."/>
            <person name="Wiebenga A."/>
            <person name="Kun R.S."/>
            <person name="Lubbers R.J."/>
            <person name="Makela M.R."/>
            <person name="Barry K."/>
            <person name="Chovatia M."/>
            <person name="Clum A."/>
            <person name="Daum C."/>
            <person name="Haridas S."/>
            <person name="He G."/>
            <person name="LaButti K."/>
            <person name="Lipzen A."/>
            <person name="Mondo S."/>
            <person name="Riley R."/>
            <person name="Salamov A."/>
            <person name="Simmons B.A."/>
            <person name="Magnuson J.K."/>
            <person name="Henrissat B."/>
            <person name="Mortensen U.H."/>
            <person name="Larsen T.O."/>
            <person name="Devries R.P."/>
            <person name="Grigoriev I.V."/>
            <person name="Machida M."/>
            <person name="Baker S.E."/>
            <person name="Andersen M.R."/>
        </authorList>
    </citation>
    <scope>NUCLEOTIDE SEQUENCE [LARGE SCALE GENOMIC DNA]</scope>
    <source>
        <strain evidence="2 3">CBS 151.66</strain>
    </source>
</reference>
<proteinExistence type="predicted"/>
<accession>A0A5N5X7E3</accession>
<feature type="domain" description="F-box" evidence="1">
    <location>
        <begin position="1"/>
        <end position="44"/>
    </location>
</feature>
<dbReference type="Pfam" id="PF24969">
    <property type="entry name" value="LRR_15"/>
    <property type="match status" value="1"/>
</dbReference>
<evidence type="ECO:0000259" key="1">
    <source>
        <dbReference type="PROSITE" id="PS50181"/>
    </source>
</evidence>
<keyword evidence="3" id="KW-1185">Reference proteome</keyword>
<dbReference type="InterPro" id="IPR001810">
    <property type="entry name" value="F-box_dom"/>
</dbReference>
<protein>
    <recommendedName>
        <fullName evidence="1">F-box domain-containing protein</fullName>
    </recommendedName>
</protein>
<dbReference type="SUPFAM" id="SSF81383">
    <property type="entry name" value="F-box domain"/>
    <property type="match status" value="1"/>
</dbReference>
<dbReference type="GO" id="GO:0016740">
    <property type="term" value="F:transferase activity"/>
    <property type="evidence" value="ECO:0007669"/>
    <property type="project" value="InterPro"/>
</dbReference>
<evidence type="ECO:0000313" key="3">
    <source>
        <dbReference type="Proteomes" id="UP000326565"/>
    </source>
</evidence>
<dbReference type="GO" id="GO:0005542">
    <property type="term" value="F:folic acid binding"/>
    <property type="evidence" value="ECO:0007669"/>
    <property type="project" value="InterPro"/>
</dbReference>
<dbReference type="Pfam" id="PF12937">
    <property type="entry name" value="F-box-like"/>
    <property type="match status" value="1"/>
</dbReference>
<dbReference type="EMBL" id="ML732179">
    <property type="protein sequence ID" value="KAB8076596.1"/>
    <property type="molecule type" value="Genomic_DNA"/>
</dbReference>
<dbReference type="AlphaFoldDB" id="A0A5N5X7E3"/>
<dbReference type="SUPFAM" id="SSF55116">
    <property type="entry name" value="Formiminotransferase domain of formiminotransferase-cyclodeaminase"/>
    <property type="match status" value="1"/>
</dbReference>
<sequence length="462" mass="53402">MVDLPDEIWLMTAEYLDGANERLPLLQVCRRWRSLFFQSAYHSIRLEHHNIIPFTQAAHLYPAIAQYIKRLILGWWDYDNRKDHEGPFDSSAVKDVLEEIAQSKEELEDWRKALQGGNDDAWLGILLTSLVNISEITGVFARWNKYVGRVVCRTAMREKPFDTRPALQRLKSVRITETELKDYYDASEFIPFFHLPSMRDFYAEAVNEIEDPHHEGTHPAMKAASGTSPITSIQLDGYSNGRKGMARMITSCTNLETFIYNHSDQERWGESYLSFRPREFYKALCTQKHSLRKLRINDCGEYNDDYVESEDGIDDHPDNWFGSLAEFTKLEELRIRVANLLCFDTSSRGYKERLVDILPSGLRSLHLTNYREEQLNRLLPNLTELVAYREERFPNFAGIDISPEIIEICTPRPEGFAISAYYPGEYKIPAPVYTAFEPLELLCAESGVTLTFSKNGNHLLRG</sequence>